<keyword evidence="2" id="KW-1185">Reference proteome</keyword>
<reference evidence="1 2" key="1">
    <citation type="journal article" date="2016" name="Nat. Commun.">
        <title>Ectomycorrhizal ecology is imprinted in the genome of the dominant symbiotic fungus Cenococcum geophilum.</title>
        <authorList>
            <consortium name="DOE Joint Genome Institute"/>
            <person name="Peter M."/>
            <person name="Kohler A."/>
            <person name="Ohm R.A."/>
            <person name="Kuo A."/>
            <person name="Krutzmann J."/>
            <person name="Morin E."/>
            <person name="Arend M."/>
            <person name="Barry K.W."/>
            <person name="Binder M."/>
            <person name="Choi C."/>
            <person name="Clum A."/>
            <person name="Copeland A."/>
            <person name="Grisel N."/>
            <person name="Haridas S."/>
            <person name="Kipfer T."/>
            <person name="LaButti K."/>
            <person name="Lindquist E."/>
            <person name="Lipzen A."/>
            <person name="Maire R."/>
            <person name="Meier B."/>
            <person name="Mihaltcheva S."/>
            <person name="Molinier V."/>
            <person name="Murat C."/>
            <person name="Poggeler S."/>
            <person name="Quandt C.A."/>
            <person name="Sperisen C."/>
            <person name="Tritt A."/>
            <person name="Tisserant E."/>
            <person name="Crous P.W."/>
            <person name="Henrissat B."/>
            <person name="Nehls U."/>
            <person name="Egli S."/>
            <person name="Spatafora J.W."/>
            <person name="Grigoriev I.V."/>
            <person name="Martin F.M."/>
        </authorList>
    </citation>
    <scope>NUCLEOTIDE SEQUENCE [LARGE SCALE GENOMIC DNA]</scope>
    <source>
        <strain evidence="1 2">1.58</strain>
    </source>
</reference>
<evidence type="ECO:0000313" key="1">
    <source>
        <dbReference type="EMBL" id="OCK86527.1"/>
    </source>
</evidence>
<dbReference type="EMBL" id="KV748324">
    <property type="protein sequence ID" value="OCK86527.1"/>
    <property type="molecule type" value="Genomic_DNA"/>
</dbReference>
<name>A0ACC8EK41_9PEZI</name>
<sequence length="407" mass="43834">MATPACWAWDRTPKYAAEDEIGVGEVISASGYKQELDRNFSLLSICAVGIRTDNTWAALGRSIVVATHNGGPPGVIYDIAVSFLYWLIAVCIAELASAIPSSAGVYHWASITAGPKWNYFAWIFGSASMSAIIANQIISMWAIMPSTAGDGHASTAFVWRDWQNQTGYTSDGFVFLAGMLNGAYAVGTLDCVSHLAEEISRPRTNIPTAIGAQVVVGLVTAFFYLIALFYSIRDLDSALRNLYTFPLAEVYLQATNSRGGSPTICTCIGTYITSGRMLKPTGCISSTHKNPSNATLACGVVCTVLGCIYVGSFVVLSTLSYLAAILSDMLSRRAYAIIGPFRMLTLVAYTILGISCAYIVAFVVINCSPYSLPVTAQNMNYYVWKSKRGYVGPQGLVEAERRLSEAV</sequence>
<dbReference type="Proteomes" id="UP000250078">
    <property type="component" value="Unassembled WGS sequence"/>
</dbReference>
<accession>A0ACC8EK41</accession>
<organism evidence="1 2">
    <name type="scientific">Cenococcum geophilum 1.58</name>
    <dbReference type="NCBI Taxonomy" id="794803"/>
    <lineage>
        <taxon>Eukaryota</taxon>
        <taxon>Fungi</taxon>
        <taxon>Dikarya</taxon>
        <taxon>Ascomycota</taxon>
        <taxon>Pezizomycotina</taxon>
        <taxon>Dothideomycetes</taxon>
        <taxon>Pleosporomycetidae</taxon>
        <taxon>Gloniales</taxon>
        <taxon>Gloniaceae</taxon>
        <taxon>Cenococcum</taxon>
    </lineage>
</organism>
<proteinExistence type="predicted"/>
<gene>
    <name evidence="1" type="ORF">K441DRAFT_691644</name>
</gene>
<protein>
    <submittedName>
        <fullName evidence="1">Uncharacterized protein</fullName>
    </submittedName>
</protein>
<evidence type="ECO:0000313" key="2">
    <source>
        <dbReference type="Proteomes" id="UP000250078"/>
    </source>
</evidence>